<dbReference type="AlphaFoldDB" id="A0A1G2MK75"/>
<dbReference type="EMBL" id="MHRK01000035">
    <property type="protein sequence ID" value="OHA23392.1"/>
    <property type="molecule type" value="Genomic_DNA"/>
</dbReference>
<proteinExistence type="predicted"/>
<evidence type="ECO:0008006" key="3">
    <source>
        <dbReference type="Google" id="ProtNLM"/>
    </source>
</evidence>
<sequence length="270" mass="29772">MIKTSSLLVTISILAFVIQKSTHFPKVLTESKPPPTVEEYIQAKLVTNTVNDTFSPVLIYAYNHEKHEGRLAGSGTMFDHENGKAVLTAKHLFHKSWGTTCFVIKRLRPLDDDNLKYAIGSVSVLEVSDMDGCETDMALCTVITNLLSPISCKFDDKKMHQIPMEEFTFENSQSAEYLTNLVSGKTYPIIGIGRNICHSCFTYFLIPSAAVEGEGGTGFVDRNGGLYVLKGSVVKAVRLSTETKGRFGINSSVPMSIVMGIIKIQSKYEL</sequence>
<protein>
    <recommendedName>
        <fullName evidence="3">Serine protease</fullName>
    </recommendedName>
</protein>
<dbReference type="STRING" id="1802306.A3C72_03620"/>
<accession>A0A1G2MK75</accession>
<evidence type="ECO:0000313" key="1">
    <source>
        <dbReference type="EMBL" id="OHA23392.1"/>
    </source>
</evidence>
<reference evidence="1 2" key="1">
    <citation type="journal article" date="2016" name="Nat. Commun.">
        <title>Thousands of microbial genomes shed light on interconnected biogeochemical processes in an aquifer system.</title>
        <authorList>
            <person name="Anantharaman K."/>
            <person name="Brown C.T."/>
            <person name="Hug L.A."/>
            <person name="Sharon I."/>
            <person name="Castelle C.J."/>
            <person name="Probst A.J."/>
            <person name="Thomas B.C."/>
            <person name="Singh A."/>
            <person name="Wilkins M.J."/>
            <person name="Karaoz U."/>
            <person name="Brodie E.L."/>
            <person name="Williams K.H."/>
            <person name="Hubbard S.S."/>
            <person name="Banfield J.F."/>
        </authorList>
    </citation>
    <scope>NUCLEOTIDE SEQUENCE [LARGE SCALE GENOMIC DNA]</scope>
</reference>
<evidence type="ECO:0000313" key="2">
    <source>
        <dbReference type="Proteomes" id="UP000177130"/>
    </source>
</evidence>
<name>A0A1G2MK75_9BACT</name>
<organism evidence="1 2">
    <name type="scientific">Candidatus Taylorbacteria bacterium RIFCSPHIGHO2_02_FULL_43_32b</name>
    <dbReference type="NCBI Taxonomy" id="1802306"/>
    <lineage>
        <taxon>Bacteria</taxon>
        <taxon>Candidatus Tayloriibacteriota</taxon>
    </lineage>
</organism>
<comment type="caution">
    <text evidence="1">The sequence shown here is derived from an EMBL/GenBank/DDBJ whole genome shotgun (WGS) entry which is preliminary data.</text>
</comment>
<gene>
    <name evidence="1" type="ORF">A3C72_03620</name>
</gene>
<dbReference type="Proteomes" id="UP000177130">
    <property type="component" value="Unassembled WGS sequence"/>
</dbReference>